<reference evidence="2 3" key="1">
    <citation type="submission" date="2020-01" db="EMBL/GenBank/DDBJ databases">
        <title>Jiella pacifica sp. nov.</title>
        <authorList>
            <person name="Xue Z."/>
            <person name="Zhu S."/>
            <person name="Chen J."/>
            <person name="Yang J."/>
        </authorList>
    </citation>
    <scope>NUCLEOTIDE SEQUENCE [LARGE SCALE GENOMIC DNA]</scope>
    <source>
        <strain evidence="2 3">40Bstr34</strain>
    </source>
</reference>
<keyword evidence="3" id="KW-1185">Reference proteome</keyword>
<dbReference type="Gene3D" id="3.40.50.720">
    <property type="entry name" value="NAD(P)-binding Rossmann-like Domain"/>
    <property type="match status" value="1"/>
</dbReference>
<sequence>MIQIRYLSRADVLAAGGADFRLAVEDVREATRLLRSGKASMVAESVLPVSGDARENAYGLPASLGGDIDAAGLKWAMHRAAPVGDLPSITSATFVNRLSDGRPLGLVESALLTRMRTAAVTAIAMDMLPKGTIRRVAVLGAGAQARAHVEMIRALFPEVTEIRLWNRTTERRDVLLTELSDGNGPALLAAETIKGAIEPADVVLCCTTSPEPLLGPDVVRPGRLVVQIGYNEVSFEAIVGFDHVVVDLWGDFAERSAKSLFQMYRAKRFEPGRVSADLSQLVVDRWRPPEKSSIYFSSFGLNLFDIALAARVLRQAEMEGIGALLPFV</sequence>
<dbReference type="RefSeq" id="WP_163460520.1">
    <property type="nucleotide sequence ID" value="NZ_JAAAMG010000001.1"/>
</dbReference>
<dbReference type="AlphaFoldDB" id="A0A6N9SVQ4"/>
<dbReference type="PIRSF" id="PIRSF001439">
    <property type="entry name" value="CryM"/>
    <property type="match status" value="1"/>
</dbReference>
<comment type="caution">
    <text evidence="2">The sequence shown here is derived from an EMBL/GenBank/DDBJ whole genome shotgun (WGS) entry which is preliminary data.</text>
</comment>
<dbReference type="EMBL" id="JAAAMG010000001">
    <property type="protein sequence ID" value="NDW02881.1"/>
    <property type="molecule type" value="Genomic_DNA"/>
</dbReference>
<gene>
    <name evidence="2" type="ORF">GTK09_00430</name>
</gene>
<evidence type="ECO:0000313" key="2">
    <source>
        <dbReference type="EMBL" id="NDW02881.1"/>
    </source>
</evidence>
<comment type="similarity">
    <text evidence="1">Belongs to the ornithine cyclodeaminase/mu-crystallin family.</text>
</comment>
<dbReference type="Proteomes" id="UP000469011">
    <property type="component" value="Unassembled WGS sequence"/>
</dbReference>
<dbReference type="PANTHER" id="PTHR13812">
    <property type="entry name" value="KETIMINE REDUCTASE MU-CRYSTALLIN"/>
    <property type="match status" value="1"/>
</dbReference>
<accession>A0A6N9SVQ4</accession>
<dbReference type="InterPro" id="IPR003462">
    <property type="entry name" value="ODC_Mu_crystall"/>
</dbReference>
<name>A0A6N9SVQ4_9HYPH</name>
<dbReference type="PANTHER" id="PTHR13812:SF19">
    <property type="entry name" value="KETIMINE REDUCTASE MU-CRYSTALLIN"/>
    <property type="match status" value="1"/>
</dbReference>
<dbReference type="Pfam" id="PF02423">
    <property type="entry name" value="OCD_Mu_crystall"/>
    <property type="match status" value="1"/>
</dbReference>
<dbReference type="SUPFAM" id="SSF51735">
    <property type="entry name" value="NAD(P)-binding Rossmann-fold domains"/>
    <property type="match status" value="1"/>
</dbReference>
<dbReference type="InterPro" id="IPR036291">
    <property type="entry name" value="NAD(P)-bd_dom_sf"/>
</dbReference>
<protein>
    <submittedName>
        <fullName evidence="2">Ornithine cyclodeaminase</fullName>
    </submittedName>
</protein>
<proteinExistence type="inferred from homology"/>
<dbReference type="GO" id="GO:0005737">
    <property type="term" value="C:cytoplasm"/>
    <property type="evidence" value="ECO:0007669"/>
    <property type="project" value="TreeGrafter"/>
</dbReference>
<dbReference type="InterPro" id="IPR023401">
    <property type="entry name" value="ODC_N"/>
</dbReference>
<evidence type="ECO:0000256" key="1">
    <source>
        <dbReference type="ARBA" id="ARBA00008903"/>
    </source>
</evidence>
<evidence type="ECO:0000313" key="3">
    <source>
        <dbReference type="Proteomes" id="UP000469011"/>
    </source>
</evidence>
<organism evidence="2 3">
    <name type="scientific">Jiella pacifica</name>
    <dbReference type="NCBI Taxonomy" id="2696469"/>
    <lineage>
        <taxon>Bacteria</taxon>
        <taxon>Pseudomonadati</taxon>
        <taxon>Pseudomonadota</taxon>
        <taxon>Alphaproteobacteria</taxon>
        <taxon>Hyphomicrobiales</taxon>
        <taxon>Aurantimonadaceae</taxon>
        <taxon>Jiella</taxon>
    </lineage>
</organism>
<dbReference type="Gene3D" id="3.30.1780.10">
    <property type="entry name" value="ornithine cyclodeaminase, domain 1"/>
    <property type="match status" value="1"/>
</dbReference>